<comment type="caution">
    <text evidence="2">The sequence shown here is derived from an EMBL/GenBank/DDBJ whole genome shotgun (WGS) entry which is preliminary data.</text>
</comment>
<name>A0ABN0YBX2_9BACL</name>
<reference evidence="2 3" key="1">
    <citation type="journal article" date="2019" name="Int. J. Syst. Evol. Microbiol.">
        <title>The Global Catalogue of Microorganisms (GCM) 10K type strain sequencing project: providing services to taxonomists for standard genome sequencing and annotation.</title>
        <authorList>
            <consortium name="The Broad Institute Genomics Platform"/>
            <consortium name="The Broad Institute Genome Sequencing Center for Infectious Disease"/>
            <person name="Wu L."/>
            <person name="Ma J."/>
        </authorList>
    </citation>
    <scope>NUCLEOTIDE SEQUENCE [LARGE SCALE GENOMIC DNA]</scope>
    <source>
        <strain evidence="2 3">JCM 12774</strain>
    </source>
</reference>
<feature type="region of interest" description="Disordered" evidence="1">
    <location>
        <begin position="366"/>
        <end position="393"/>
    </location>
</feature>
<evidence type="ECO:0008006" key="4">
    <source>
        <dbReference type="Google" id="ProtNLM"/>
    </source>
</evidence>
<protein>
    <recommendedName>
        <fullName evidence="4">Portal protein</fullName>
    </recommendedName>
</protein>
<keyword evidence="3" id="KW-1185">Reference proteome</keyword>
<evidence type="ECO:0000256" key="1">
    <source>
        <dbReference type="SAM" id="MobiDB-lite"/>
    </source>
</evidence>
<proteinExistence type="predicted"/>
<dbReference type="EMBL" id="BAAACX010000009">
    <property type="protein sequence ID" value="GAA0390465.1"/>
    <property type="molecule type" value="Genomic_DNA"/>
</dbReference>
<evidence type="ECO:0000313" key="3">
    <source>
        <dbReference type="Proteomes" id="UP001500340"/>
    </source>
</evidence>
<dbReference type="RefSeq" id="WP_343860883.1">
    <property type="nucleotide sequence ID" value="NZ_BAAACX010000009.1"/>
</dbReference>
<sequence>MWSSRIYGEMAAEEDKNLFRLFAGISGEMSVNDIPAAPGVDVDLLKQGDSDPLEVVVEVPVGKSKRGWNYTHKALKDIVDTVNTRTLAGFKGHQRPEDVSNQFIDPATHWIGAKMTEAAAYFRGIVDKKEEDLKRWIKGKRIKQVSIYGRPALKNVSGETQVVGYDPLSIDWTPLDRMGMPTRIVAASGEMWDLDGEGPSGEMKGDDEQVEWATVITEIKKKHGMKGFTIGTLAGEMGLTDDQVIAELTPEFAKQVQRALDIASKAQTILGVSGEMDVDALFKSLKAAADKEAGAGRDAIVGEMMTTKVTSEAVRKDLQNPETALGKLWAYHSKGIAPDATKEQIAGEMDAFLADPVVKGMVDAIHTDKPAGTGSSSGKTDAPKNMRVKRASF</sequence>
<accession>A0ABN0YBX2</accession>
<dbReference type="Proteomes" id="UP001500340">
    <property type="component" value="Unassembled WGS sequence"/>
</dbReference>
<evidence type="ECO:0000313" key="2">
    <source>
        <dbReference type="EMBL" id="GAA0390465.1"/>
    </source>
</evidence>
<gene>
    <name evidence="2" type="ORF">GCM10008933_21730</name>
</gene>
<organism evidence="2 3">
    <name type="scientific">Paenibacillus motobuensis</name>
    <dbReference type="NCBI Taxonomy" id="295324"/>
    <lineage>
        <taxon>Bacteria</taxon>
        <taxon>Bacillati</taxon>
        <taxon>Bacillota</taxon>
        <taxon>Bacilli</taxon>
        <taxon>Bacillales</taxon>
        <taxon>Paenibacillaceae</taxon>
        <taxon>Paenibacillus</taxon>
    </lineage>
</organism>